<sequence>MIELQDIVKTKRELLGRATYSRNPIIIVQVWQRIRKSGTYNTLPNRIRI</sequence>
<gene>
    <name evidence="1" type="ORF">ERS852457_01025</name>
</gene>
<evidence type="ECO:0000313" key="2">
    <source>
        <dbReference type="Proteomes" id="UP000095333"/>
    </source>
</evidence>
<dbReference type="EMBL" id="CYZI01000003">
    <property type="protein sequence ID" value="CUN90928.1"/>
    <property type="molecule type" value="Genomic_DNA"/>
</dbReference>
<reference evidence="1 2" key="1">
    <citation type="submission" date="2015-09" db="EMBL/GenBank/DDBJ databases">
        <authorList>
            <consortium name="Pathogen Informatics"/>
        </authorList>
    </citation>
    <scope>NUCLEOTIDE SEQUENCE [LARGE SCALE GENOMIC DNA]</scope>
    <source>
        <strain evidence="1 2">2789STDY5834842</strain>
    </source>
</reference>
<dbReference type="Proteomes" id="UP000095333">
    <property type="component" value="Unassembled WGS sequence"/>
</dbReference>
<name>A0A174ATZ0_PHOVU</name>
<protein>
    <submittedName>
        <fullName evidence="1">Uncharacterized protein</fullName>
    </submittedName>
</protein>
<dbReference type="AlphaFoldDB" id="A0A174ATZ0"/>
<organism evidence="1 2">
    <name type="scientific">Phocaeicola vulgatus</name>
    <name type="common">Bacteroides vulgatus</name>
    <dbReference type="NCBI Taxonomy" id="821"/>
    <lineage>
        <taxon>Bacteria</taxon>
        <taxon>Pseudomonadati</taxon>
        <taxon>Bacteroidota</taxon>
        <taxon>Bacteroidia</taxon>
        <taxon>Bacteroidales</taxon>
        <taxon>Bacteroidaceae</taxon>
        <taxon>Phocaeicola</taxon>
    </lineage>
</organism>
<proteinExistence type="predicted"/>
<accession>A0A174ATZ0</accession>
<evidence type="ECO:0000313" key="1">
    <source>
        <dbReference type="EMBL" id="CUN90928.1"/>
    </source>
</evidence>